<comment type="similarity">
    <text evidence="1">Belongs to the myoviridae tail sheath protein family.</text>
</comment>
<evidence type="ECO:0000313" key="5">
    <source>
        <dbReference type="Proteomes" id="UP001142592"/>
    </source>
</evidence>
<protein>
    <submittedName>
        <fullName evidence="4">Phage tail sheath subtilisin-like domain-containing protein</fullName>
    </submittedName>
</protein>
<feature type="domain" description="Tail sheath protein C-terminal" evidence="3">
    <location>
        <begin position="481"/>
        <end position="584"/>
    </location>
</feature>
<dbReference type="PANTHER" id="PTHR35861">
    <property type="match status" value="1"/>
</dbReference>
<organism evidence="4 5">
    <name type="scientific">Pedobacter agri</name>
    <dbReference type="NCBI Taxonomy" id="454586"/>
    <lineage>
        <taxon>Bacteria</taxon>
        <taxon>Pseudomonadati</taxon>
        <taxon>Bacteroidota</taxon>
        <taxon>Sphingobacteriia</taxon>
        <taxon>Sphingobacteriales</taxon>
        <taxon>Sphingobacteriaceae</taxon>
        <taxon>Pedobacter</taxon>
    </lineage>
</organism>
<dbReference type="Gene3D" id="3.40.50.11780">
    <property type="match status" value="2"/>
</dbReference>
<evidence type="ECO:0000259" key="2">
    <source>
        <dbReference type="Pfam" id="PF04984"/>
    </source>
</evidence>
<comment type="caution">
    <text evidence="4">The sequence shown here is derived from an EMBL/GenBank/DDBJ whole genome shotgun (WGS) entry which is preliminary data.</text>
</comment>
<gene>
    <name evidence="4" type="ORF">OQZ29_12620</name>
</gene>
<dbReference type="PANTHER" id="PTHR35861:SF1">
    <property type="entry name" value="PHAGE TAIL SHEATH PROTEIN"/>
    <property type="match status" value="1"/>
</dbReference>
<feature type="domain" description="Tail sheath protein subtilisin-like" evidence="2">
    <location>
        <begin position="350"/>
        <end position="477"/>
    </location>
</feature>
<dbReference type="InterPro" id="IPR052042">
    <property type="entry name" value="Tail_sheath_structural"/>
</dbReference>
<dbReference type="RefSeq" id="WP_010602698.1">
    <property type="nucleotide sequence ID" value="NZ_JAPJUH010000003.1"/>
</dbReference>
<dbReference type="Pfam" id="PF17482">
    <property type="entry name" value="Phage_sheath_1C"/>
    <property type="match status" value="1"/>
</dbReference>
<dbReference type="EMBL" id="JAPJUH010000003">
    <property type="protein sequence ID" value="MCX3265597.1"/>
    <property type="molecule type" value="Genomic_DNA"/>
</dbReference>
<dbReference type="InterPro" id="IPR020287">
    <property type="entry name" value="Tail_sheath_C"/>
</dbReference>
<name>A0A9X3DE26_9SPHI</name>
<evidence type="ECO:0000313" key="4">
    <source>
        <dbReference type="EMBL" id="MCX3265597.1"/>
    </source>
</evidence>
<dbReference type="AlphaFoldDB" id="A0A9X3DE26"/>
<reference evidence="4" key="1">
    <citation type="submission" date="2022-11" db="EMBL/GenBank/DDBJ databases">
        <authorList>
            <person name="Graham C."/>
            <person name="Newman J.D."/>
        </authorList>
    </citation>
    <scope>NUCLEOTIDE SEQUENCE</scope>
    <source>
        <strain evidence="4">DSM 19486</strain>
    </source>
</reference>
<dbReference type="Pfam" id="PF04984">
    <property type="entry name" value="Phage_sheath_1"/>
    <property type="match status" value="1"/>
</dbReference>
<dbReference type="Proteomes" id="UP001142592">
    <property type="component" value="Unassembled WGS sequence"/>
</dbReference>
<sequence>MALTYKHPGVYVEEISTIPPSIAQVETAIPGFVGYTAKREKNGIPFDVNVPQRITSLLEFEQYFGPAYPELLEVTIENPENGSVLPKIVVTPATTLSGYLLYYHVKMFYENGGGPCFIISIGTFKAVPELDKAELKTGLDACEKEDEITLLVIPEIVGLSSSSQIKELNDAMLAQCARLQDRFAILDAPQASLTTPVLVADKFRNDFISSDNLKYGAAYYPQIQSGAVYNRTADQNIFIARDNRGGDNAGIYKSVGDTKKPITDVVKPAAQVSVAATTKITIETVPTENQSISIAGISLTFGTGGIAIDGNTTATAKSLKDVINAHNDLKLFVNAELSGKVVNITALEAGASGNNISIVYDPKGGAIALKLDSPTLTGGFDNVDFVLFNQIKAALNAFTVPLYPSGMMAGVMARVDNERGVWKAPANVSVRTVDKPVVSISDEEQDYLNVDPTGGKSINAIRKFAGRGTLIWGARTLAGNDNEWRYVPVRRLFIMVEESIKKATEFVVFEPNDAKTWLRVKTMCENFLNQLWRQGALAGAKPEHAYFVNVGLGITMTSLDILEGRLIIEIGMAAVRPAEFIILKFSHLLAKS</sequence>
<evidence type="ECO:0000259" key="3">
    <source>
        <dbReference type="Pfam" id="PF17482"/>
    </source>
</evidence>
<accession>A0A9X3DE26</accession>
<proteinExistence type="inferred from homology"/>
<dbReference type="InterPro" id="IPR035089">
    <property type="entry name" value="Phage_sheath_subtilisin"/>
</dbReference>
<keyword evidence="5" id="KW-1185">Reference proteome</keyword>
<evidence type="ECO:0000256" key="1">
    <source>
        <dbReference type="ARBA" id="ARBA00008005"/>
    </source>
</evidence>